<keyword evidence="3" id="KW-0812">Transmembrane</keyword>
<feature type="domain" description="Hexokinase C-terminal" evidence="4">
    <location>
        <begin position="42"/>
        <end position="141"/>
    </location>
</feature>
<dbReference type="SUPFAM" id="SSF53067">
    <property type="entry name" value="Actin-like ATPase domain"/>
    <property type="match status" value="1"/>
</dbReference>
<sequence length="172" mass="19104">MDVLFVCVFRYWHQCVLHGGAASRRPGGGRRGQDVNILMDLDLTPTSDDCVAVQHVSTIVSFRSSNLVAAALAAILTRIKQNRNLRTLRITVGVDGTVYKMHPQYPKRLHEVVRRLLPECHVRFVLSDSGSSKGAALVSAVAQRLASRRLQVRMLCVFSIVYAFCVFASVHI</sequence>
<dbReference type="PROSITE" id="PS51748">
    <property type="entry name" value="HEXOKINASE_2"/>
    <property type="match status" value="1"/>
</dbReference>
<evidence type="ECO:0000313" key="5">
    <source>
        <dbReference type="Ensembl" id="ENSCLMP00005010147.1"/>
    </source>
</evidence>
<keyword evidence="2" id="KW-0547">Nucleotide-binding</keyword>
<dbReference type="GO" id="GO:0005524">
    <property type="term" value="F:ATP binding"/>
    <property type="evidence" value="ECO:0007669"/>
    <property type="project" value="UniProtKB-UniRule"/>
</dbReference>
<reference evidence="5" key="2">
    <citation type="submission" date="2025-09" db="UniProtKB">
        <authorList>
            <consortium name="Ensembl"/>
        </authorList>
    </citation>
    <scope>IDENTIFICATION</scope>
</reference>
<dbReference type="Gene3D" id="3.40.367.20">
    <property type="match status" value="1"/>
</dbReference>
<dbReference type="GO" id="GO:0005536">
    <property type="term" value="F:D-glucose binding"/>
    <property type="evidence" value="ECO:0007669"/>
    <property type="project" value="InterPro"/>
</dbReference>
<dbReference type="GO" id="GO:0005739">
    <property type="term" value="C:mitochondrion"/>
    <property type="evidence" value="ECO:0007669"/>
    <property type="project" value="TreeGrafter"/>
</dbReference>
<dbReference type="PRINTS" id="PR00475">
    <property type="entry name" value="HEXOKINASE"/>
</dbReference>
<dbReference type="Ensembl" id="ENSCLMT00005010983.1">
    <property type="protein sequence ID" value="ENSCLMP00005010147.1"/>
    <property type="gene ID" value="ENSCLMG00005005633.1"/>
</dbReference>
<evidence type="ECO:0000313" key="6">
    <source>
        <dbReference type="Proteomes" id="UP000694565"/>
    </source>
</evidence>
<dbReference type="GO" id="GO:0005829">
    <property type="term" value="C:cytosol"/>
    <property type="evidence" value="ECO:0007669"/>
    <property type="project" value="TreeGrafter"/>
</dbReference>
<proteinExistence type="inferred from homology"/>
<dbReference type="GO" id="GO:0008865">
    <property type="term" value="F:fructokinase activity"/>
    <property type="evidence" value="ECO:0007669"/>
    <property type="project" value="TreeGrafter"/>
</dbReference>
<evidence type="ECO:0000256" key="1">
    <source>
        <dbReference type="ARBA" id="ARBA00004888"/>
    </source>
</evidence>
<name>A0A8C2WW76_CYCLU</name>
<keyword evidence="2" id="KW-0418">Kinase</keyword>
<dbReference type="GO" id="GO:0006006">
    <property type="term" value="P:glucose metabolic process"/>
    <property type="evidence" value="ECO:0007669"/>
    <property type="project" value="TreeGrafter"/>
</dbReference>
<keyword evidence="3" id="KW-1133">Transmembrane helix</keyword>
<dbReference type="InterPro" id="IPR001312">
    <property type="entry name" value="Hexokinase"/>
</dbReference>
<keyword evidence="3" id="KW-0472">Membrane</keyword>
<feature type="transmembrane region" description="Helical" evidence="3">
    <location>
        <begin position="152"/>
        <end position="170"/>
    </location>
</feature>
<keyword evidence="2" id="KW-0324">Glycolysis</keyword>
<dbReference type="PANTHER" id="PTHR19443">
    <property type="entry name" value="HEXOKINASE"/>
    <property type="match status" value="1"/>
</dbReference>
<keyword evidence="2" id="KW-0067">ATP-binding</keyword>
<organism evidence="5 6">
    <name type="scientific">Cyclopterus lumpus</name>
    <name type="common">Lumpsucker</name>
    <dbReference type="NCBI Taxonomy" id="8103"/>
    <lineage>
        <taxon>Eukaryota</taxon>
        <taxon>Metazoa</taxon>
        <taxon>Chordata</taxon>
        <taxon>Craniata</taxon>
        <taxon>Vertebrata</taxon>
        <taxon>Euteleostomi</taxon>
        <taxon>Actinopterygii</taxon>
        <taxon>Neopterygii</taxon>
        <taxon>Teleostei</taxon>
        <taxon>Neoteleostei</taxon>
        <taxon>Acanthomorphata</taxon>
        <taxon>Eupercaria</taxon>
        <taxon>Perciformes</taxon>
        <taxon>Cottioidei</taxon>
        <taxon>Cottales</taxon>
        <taxon>Cyclopteridae</taxon>
        <taxon>Cyclopterus</taxon>
    </lineage>
</organism>
<evidence type="ECO:0000256" key="3">
    <source>
        <dbReference type="SAM" id="Phobius"/>
    </source>
</evidence>
<keyword evidence="2" id="KW-0808">Transferase</keyword>
<protein>
    <recommendedName>
        <fullName evidence="2">Phosphotransferase</fullName>
        <ecNumber evidence="2">2.7.1.-</ecNumber>
    </recommendedName>
</protein>
<dbReference type="Proteomes" id="UP000694565">
    <property type="component" value="Unplaced"/>
</dbReference>
<dbReference type="GO" id="GO:0006096">
    <property type="term" value="P:glycolytic process"/>
    <property type="evidence" value="ECO:0007669"/>
    <property type="project" value="UniProtKB-KW"/>
</dbReference>
<evidence type="ECO:0000259" key="4">
    <source>
        <dbReference type="Pfam" id="PF03727"/>
    </source>
</evidence>
<comment type="similarity">
    <text evidence="2">Belongs to the hexokinase family.</text>
</comment>
<dbReference type="InterPro" id="IPR022673">
    <property type="entry name" value="Hexokinase_C"/>
</dbReference>
<evidence type="ECO:0000256" key="2">
    <source>
        <dbReference type="RuleBase" id="RU362007"/>
    </source>
</evidence>
<keyword evidence="6" id="KW-1185">Reference proteome</keyword>
<comment type="pathway">
    <text evidence="1">Carbohydrate degradation; glycolysis; D-glyceraldehyde 3-phosphate and glycerone phosphate from D-glucose: step 1/4.</text>
</comment>
<dbReference type="GeneTree" id="ENSGT00950000182787"/>
<dbReference type="EC" id="2.7.1.-" evidence="2"/>
<accession>A0A8C2WW76</accession>
<dbReference type="AlphaFoldDB" id="A0A8C2WW76"/>
<dbReference type="PANTHER" id="PTHR19443:SF84">
    <property type="entry name" value="PHOSPHOTRANSFERASE"/>
    <property type="match status" value="1"/>
</dbReference>
<dbReference type="GO" id="GO:0001678">
    <property type="term" value="P:intracellular glucose homeostasis"/>
    <property type="evidence" value="ECO:0007669"/>
    <property type="project" value="InterPro"/>
</dbReference>
<reference evidence="5" key="1">
    <citation type="submission" date="2025-08" db="UniProtKB">
        <authorList>
            <consortium name="Ensembl"/>
        </authorList>
    </citation>
    <scope>IDENTIFICATION</scope>
</reference>
<dbReference type="Pfam" id="PF03727">
    <property type="entry name" value="Hexokinase_2"/>
    <property type="match status" value="1"/>
</dbReference>
<dbReference type="InterPro" id="IPR043129">
    <property type="entry name" value="ATPase_NBD"/>
</dbReference>
<dbReference type="GO" id="GO:0004340">
    <property type="term" value="F:glucokinase activity"/>
    <property type="evidence" value="ECO:0007669"/>
    <property type="project" value="TreeGrafter"/>
</dbReference>